<evidence type="ECO:0000313" key="4">
    <source>
        <dbReference type="EMBL" id="KAG0579069.1"/>
    </source>
</evidence>
<dbReference type="Proteomes" id="UP000822688">
    <property type="component" value="Chromosome 4"/>
</dbReference>
<feature type="compositionally biased region" description="Polar residues" evidence="2">
    <location>
        <begin position="118"/>
        <end position="128"/>
    </location>
</feature>
<dbReference type="PANTHER" id="PTHR22814">
    <property type="entry name" value="COPPER TRANSPORT PROTEIN ATOX1-RELATED"/>
    <property type="match status" value="1"/>
</dbReference>
<evidence type="ECO:0000256" key="2">
    <source>
        <dbReference type="SAM" id="MobiDB-lite"/>
    </source>
</evidence>
<keyword evidence="1" id="KW-0479">Metal-binding</keyword>
<evidence type="ECO:0000256" key="1">
    <source>
        <dbReference type="ARBA" id="ARBA00022723"/>
    </source>
</evidence>
<dbReference type="AlphaFoldDB" id="A0A8T0I7Y1"/>
<organism evidence="4 5">
    <name type="scientific">Ceratodon purpureus</name>
    <name type="common">Fire moss</name>
    <name type="synonym">Dicranum purpureum</name>
    <dbReference type="NCBI Taxonomy" id="3225"/>
    <lineage>
        <taxon>Eukaryota</taxon>
        <taxon>Viridiplantae</taxon>
        <taxon>Streptophyta</taxon>
        <taxon>Embryophyta</taxon>
        <taxon>Bryophyta</taxon>
        <taxon>Bryophytina</taxon>
        <taxon>Bryopsida</taxon>
        <taxon>Dicranidae</taxon>
        <taxon>Pseudoditrichales</taxon>
        <taxon>Ditrichaceae</taxon>
        <taxon>Ceratodon</taxon>
    </lineage>
</organism>
<dbReference type="Pfam" id="PF00403">
    <property type="entry name" value="HMA"/>
    <property type="match status" value="1"/>
</dbReference>
<dbReference type="PANTHER" id="PTHR22814:SF336">
    <property type="entry name" value="HEAVY METAL-ASSOCIATED ISOPRENYLATED PLANT PROTEIN 23"/>
    <property type="match status" value="1"/>
</dbReference>
<evidence type="ECO:0000259" key="3">
    <source>
        <dbReference type="PROSITE" id="PS50846"/>
    </source>
</evidence>
<gene>
    <name evidence="4" type="ORF">KC19_4G070400</name>
</gene>
<evidence type="ECO:0000313" key="5">
    <source>
        <dbReference type="Proteomes" id="UP000822688"/>
    </source>
</evidence>
<name>A0A8T0I7Y1_CERPU</name>
<dbReference type="InterPro" id="IPR036163">
    <property type="entry name" value="HMA_dom_sf"/>
</dbReference>
<feature type="domain" description="HMA" evidence="3">
    <location>
        <begin position="35"/>
        <end position="98"/>
    </location>
</feature>
<feature type="region of interest" description="Disordered" evidence="2">
    <location>
        <begin position="118"/>
        <end position="146"/>
    </location>
</feature>
<dbReference type="CDD" id="cd00371">
    <property type="entry name" value="HMA"/>
    <property type="match status" value="1"/>
</dbReference>
<dbReference type="GO" id="GO:0046872">
    <property type="term" value="F:metal ion binding"/>
    <property type="evidence" value="ECO:0007669"/>
    <property type="project" value="UniProtKB-KW"/>
</dbReference>
<keyword evidence="5" id="KW-1185">Reference proteome</keyword>
<comment type="caution">
    <text evidence="4">The sequence shown here is derived from an EMBL/GenBank/DDBJ whole genome shotgun (WGS) entry which is preliminary data.</text>
</comment>
<dbReference type="SUPFAM" id="SSF55008">
    <property type="entry name" value="HMA, heavy metal-associated domain"/>
    <property type="match status" value="1"/>
</dbReference>
<dbReference type="InterPro" id="IPR006121">
    <property type="entry name" value="HMA_dom"/>
</dbReference>
<reference evidence="4" key="1">
    <citation type="submission" date="2020-06" db="EMBL/GenBank/DDBJ databases">
        <title>WGS assembly of Ceratodon purpureus strain R40.</title>
        <authorList>
            <person name="Carey S.B."/>
            <person name="Jenkins J."/>
            <person name="Shu S."/>
            <person name="Lovell J.T."/>
            <person name="Sreedasyam A."/>
            <person name="Maumus F."/>
            <person name="Tiley G.P."/>
            <person name="Fernandez-Pozo N."/>
            <person name="Barry K."/>
            <person name="Chen C."/>
            <person name="Wang M."/>
            <person name="Lipzen A."/>
            <person name="Daum C."/>
            <person name="Saski C.A."/>
            <person name="Payton A.C."/>
            <person name="Mcbreen J.C."/>
            <person name="Conrad R.E."/>
            <person name="Kollar L.M."/>
            <person name="Olsson S."/>
            <person name="Huttunen S."/>
            <person name="Landis J.B."/>
            <person name="Wickett N.J."/>
            <person name="Johnson M.G."/>
            <person name="Rensing S.A."/>
            <person name="Grimwood J."/>
            <person name="Schmutz J."/>
            <person name="Mcdaniel S.F."/>
        </authorList>
    </citation>
    <scope>NUCLEOTIDE SEQUENCE</scope>
    <source>
        <strain evidence="4">R40</strain>
    </source>
</reference>
<dbReference type="EMBL" id="CM026424">
    <property type="protein sequence ID" value="KAG0579069.1"/>
    <property type="molecule type" value="Genomic_DNA"/>
</dbReference>
<dbReference type="Gene3D" id="3.30.70.100">
    <property type="match status" value="1"/>
</dbReference>
<dbReference type="PROSITE" id="PS50846">
    <property type="entry name" value="HMA_2"/>
    <property type="match status" value="1"/>
</dbReference>
<protein>
    <recommendedName>
        <fullName evidence="3">HMA domain-containing protein</fullName>
    </recommendedName>
</protein>
<sequence length="187" mass="21380">MALMSMQELFYGETQPAYFAHYGRQSSLPEPRIEFTTFDLMVPICCKKCEHEVREALLALSSVTHVVCDPYNQRVTVTGYLTPSQALQQVKRVKNGATYWSQSSSRYQVSSYQKPQYLPQQDTRSSYAQRDYPSQEKPRSTAYPSHYNRSRSGKYFWTACPGGYRESAVTHVVSVNPTIATRVEMAC</sequence>
<dbReference type="OrthoDB" id="689350at2759"/>
<proteinExistence type="predicted"/>
<accession>A0A8T0I7Y1</accession>